<evidence type="ECO:0000256" key="3">
    <source>
        <dbReference type="ARBA" id="ARBA00022801"/>
    </source>
</evidence>
<evidence type="ECO:0000313" key="6">
    <source>
        <dbReference type="EMBL" id="PIR26278.1"/>
    </source>
</evidence>
<keyword evidence="2 5" id="KW-0227">DNA damage</keyword>
<dbReference type="InterPro" id="IPR011034">
    <property type="entry name" value="Formyl_transferase-like_C_sf"/>
</dbReference>
<keyword evidence="4 5" id="KW-0234">DNA repair</keyword>
<name>A0A2H0PW91_9BACT</name>
<evidence type="ECO:0000256" key="1">
    <source>
        <dbReference type="ARBA" id="ARBA00009232"/>
    </source>
</evidence>
<organism evidence="6 7">
    <name type="scientific">Candidatus Brennerbacteria bacterium CG11_big_fil_rev_8_21_14_0_20_43_10</name>
    <dbReference type="NCBI Taxonomy" id="1974523"/>
    <lineage>
        <taxon>Bacteria</taxon>
        <taxon>Candidatus Brenneribacteriota</taxon>
    </lineage>
</organism>
<evidence type="ECO:0000256" key="5">
    <source>
        <dbReference type="HAMAP-Rule" id="MF_00527"/>
    </source>
</evidence>
<dbReference type="GO" id="GO:0006284">
    <property type="term" value="P:base-excision repair"/>
    <property type="evidence" value="ECO:0007669"/>
    <property type="project" value="InterPro"/>
</dbReference>
<dbReference type="EMBL" id="PCXE01000031">
    <property type="protein sequence ID" value="PIR26278.1"/>
    <property type="molecule type" value="Genomic_DNA"/>
</dbReference>
<dbReference type="HAMAP" id="MF_00527">
    <property type="entry name" value="3MGH"/>
    <property type="match status" value="1"/>
</dbReference>
<dbReference type="NCBIfam" id="TIGR00567">
    <property type="entry name" value="3mg"/>
    <property type="match status" value="1"/>
</dbReference>
<dbReference type="GO" id="GO:0003905">
    <property type="term" value="F:alkylbase DNA N-glycosylase activity"/>
    <property type="evidence" value="ECO:0007669"/>
    <property type="project" value="InterPro"/>
</dbReference>
<dbReference type="Gene3D" id="3.10.300.10">
    <property type="entry name" value="Methylpurine-DNA glycosylase (MPG)"/>
    <property type="match status" value="1"/>
</dbReference>
<protein>
    <recommendedName>
        <fullName evidence="5">Putative 3-methyladenine DNA glycosylase</fullName>
        <ecNumber evidence="5">3.2.2.-</ecNumber>
    </recommendedName>
</protein>
<dbReference type="EC" id="3.2.2.-" evidence="5"/>
<sequence length="236" mass="27201">MKIFVKAGPRTKKEKFGKRLHRSFYTRPTLNVAKELLGKYIVRPIRKSGKVSFLQGKIVEVEAYIGPKDKASHAYRGKITSRNKAEYLIGGHVYIYLVYGMYWQLNIVTGLADKPECVLIRAVEPIFNIAKNSKSKTLNPPANKVPLCGDKQIRNFKIQNSKNLTDGPGKLCRWLKLDKSFYGEDLTTSKRIWLEGREEKIDSKMIKSGPRIGIDYAGPYWSRRKWRFIVKNNECK</sequence>
<accession>A0A2H0PW91</accession>
<evidence type="ECO:0000256" key="4">
    <source>
        <dbReference type="ARBA" id="ARBA00023204"/>
    </source>
</evidence>
<reference evidence="6 7" key="1">
    <citation type="submission" date="2017-09" db="EMBL/GenBank/DDBJ databases">
        <title>Depth-based differentiation of microbial function through sediment-hosted aquifers and enrichment of novel symbionts in the deep terrestrial subsurface.</title>
        <authorList>
            <person name="Probst A.J."/>
            <person name="Ladd B."/>
            <person name="Jarett J.K."/>
            <person name="Geller-Mcgrath D.E."/>
            <person name="Sieber C.M."/>
            <person name="Emerson J.B."/>
            <person name="Anantharaman K."/>
            <person name="Thomas B.C."/>
            <person name="Malmstrom R."/>
            <person name="Stieglmeier M."/>
            <person name="Klingl A."/>
            <person name="Woyke T."/>
            <person name="Ryan C.M."/>
            <person name="Banfield J.F."/>
        </authorList>
    </citation>
    <scope>NUCLEOTIDE SEQUENCE [LARGE SCALE GENOMIC DNA]</scope>
    <source>
        <strain evidence="6">CG11_big_fil_rev_8_21_14_0_20_43_10</strain>
    </source>
</reference>
<keyword evidence="6" id="KW-0326">Glycosidase</keyword>
<dbReference type="CDD" id="cd00540">
    <property type="entry name" value="AAG"/>
    <property type="match status" value="1"/>
</dbReference>
<evidence type="ECO:0000256" key="2">
    <source>
        <dbReference type="ARBA" id="ARBA00022763"/>
    </source>
</evidence>
<dbReference type="SUPFAM" id="SSF50486">
    <property type="entry name" value="FMT C-terminal domain-like"/>
    <property type="match status" value="1"/>
</dbReference>
<gene>
    <name evidence="6" type="ORF">COV41_01890</name>
</gene>
<dbReference type="InterPro" id="IPR003180">
    <property type="entry name" value="MPG"/>
</dbReference>
<dbReference type="PANTHER" id="PTHR10429:SF0">
    <property type="entry name" value="DNA-3-METHYLADENINE GLYCOSYLASE"/>
    <property type="match status" value="1"/>
</dbReference>
<dbReference type="FunFam" id="3.10.300.10:FF:000001">
    <property type="entry name" value="Putative 3-methyladenine DNA glycosylase"/>
    <property type="match status" value="1"/>
</dbReference>
<dbReference type="GO" id="GO:0003677">
    <property type="term" value="F:DNA binding"/>
    <property type="evidence" value="ECO:0007669"/>
    <property type="project" value="InterPro"/>
</dbReference>
<dbReference type="AlphaFoldDB" id="A0A2H0PW91"/>
<comment type="caution">
    <text evidence="6">The sequence shown here is derived from an EMBL/GenBank/DDBJ whole genome shotgun (WGS) entry which is preliminary data.</text>
</comment>
<dbReference type="Pfam" id="PF02245">
    <property type="entry name" value="Pur_DNA_glyco"/>
    <property type="match status" value="1"/>
</dbReference>
<dbReference type="Proteomes" id="UP000236846">
    <property type="component" value="Unassembled WGS sequence"/>
</dbReference>
<keyword evidence="3 5" id="KW-0378">Hydrolase</keyword>
<dbReference type="PANTHER" id="PTHR10429">
    <property type="entry name" value="DNA-3-METHYLADENINE GLYCOSYLASE"/>
    <property type="match status" value="1"/>
</dbReference>
<dbReference type="InterPro" id="IPR036995">
    <property type="entry name" value="MPG_sf"/>
</dbReference>
<evidence type="ECO:0000313" key="7">
    <source>
        <dbReference type="Proteomes" id="UP000236846"/>
    </source>
</evidence>
<comment type="similarity">
    <text evidence="1 5">Belongs to the DNA glycosylase MPG family.</text>
</comment>
<proteinExistence type="inferred from homology"/>